<evidence type="ECO:0000313" key="2">
    <source>
        <dbReference type="EMBL" id="GBG76174.1"/>
    </source>
</evidence>
<dbReference type="EMBL" id="BFEA01000239">
    <property type="protein sequence ID" value="GBG76174.1"/>
    <property type="molecule type" value="Genomic_DNA"/>
</dbReference>
<name>A0A388L1H2_CHABU</name>
<organism evidence="2 3">
    <name type="scientific">Chara braunii</name>
    <name type="common">Braun's stonewort</name>
    <dbReference type="NCBI Taxonomy" id="69332"/>
    <lineage>
        <taxon>Eukaryota</taxon>
        <taxon>Viridiplantae</taxon>
        <taxon>Streptophyta</taxon>
        <taxon>Charophyceae</taxon>
        <taxon>Charales</taxon>
        <taxon>Characeae</taxon>
        <taxon>Chara</taxon>
    </lineage>
</organism>
<dbReference type="AlphaFoldDB" id="A0A388L1H2"/>
<sequence length="217" mass="25540">MGERGRSGGERAQTFVEEEAEGCKQHEQWYKEGEERQDMNNGGEEGEEEKETPHDERSGHDSCEGRYTDFGEGYERRADVPYNLNRKNFTGEFNPVQRKEDENKEEEVQEVIEISSDDERDEISRPKEERRPPTNQPRQGSFRWEDEFGSTPNHWFEQWISVIKHDWIIKAKELMEDGVAATPRDFYNERELREIARKKKGDPGLRSGSRRVSRKKG</sequence>
<protein>
    <submittedName>
        <fullName evidence="2">Uncharacterized protein</fullName>
    </submittedName>
</protein>
<gene>
    <name evidence="2" type="ORF">CBR_g21923</name>
</gene>
<evidence type="ECO:0000256" key="1">
    <source>
        <dbReference type="SAM" id="MobiDB-lite"/>
    </source>
</evidence>
<feature type="region of interest" description="Disordered" evidence="1">
    <location>
        <begin position="197"/>
        <end position="217"/>
    </location>
</feature>
<feature type="compositionally biased region" description="Basic residues" evidence="1">
    <location>
        <begin position="208"/>
        <end position="217"/>
    </location>
</feature>
<evidence type="ECO:0000313" key="3">
    <source>
        <dbReference type="Proteomes" id="UP000265515"/>
    </source>
</evidence>
<comment type="caution">
    <text evidence="2">The sequence shown here is derived from an EMBL/GenBank/DDBJ whole genome shotgun (WGS) entry which is preliminary data.</text>
</comment>
<reference evidence="2 3" key="1">
    <citation type="journal article" date="2018" name="Cell">
        <title>The Chara Genome: Secondary Complexity and Implications for Plant Terrestrialization.</title>
        <authorList>
            <person name="Nishiyama T."/>
            <person name="Sakayama H."/>
            <person name="Vries J.D."/>
            <person name="Buschmann H."/>
            <person name="Saint-Marcoux D."/>
            <person name="Ullrich K.K."/>
            <person name="Haas F.B."/>
            <person name="Vanderstraeten L."/>
            <person name="Becker D."/>
            <person name="Lang D."/>
            <person name="Vosolsobe S."/>
            <person name="Rombauts S."/>
            <person name="Wilhelmsson P.K.I."/>
            <person name="Janitza P."/>
            <person name="Kern R."/>
            <person name="Heyl A."/>
            <person name="Rumpler F."/>
            <person name="Villalobos L.I.A.C."/>
            <person name="Clay J.M."/>
            <person name="Skokan R."/>
            <person name="Toyoda A."/>
            <person name="Suzuki Y."/>
            <person name="Kagoshima H."/>
            <person name="Schijlen E."/>
            <person name="Tajeshwar N."/>
            <person name="Catarino B."/>
            <person name="Hetherington A.J."/>
            <person name="Saltykova A."/>
            <person name="Bonnot C."/>
            <person name="Breuninger H."/>
            <person name="Symeonidi A."/>
            <person name="Radhakrishnan G.V."/>
            <person name="Van Nieuwerburgh F."/>
            <person name="Deforce D."/>
            <person name="Chang C."/>
            <person name="Karol K.G."/>
            <person name="Hedrich R."/>
            <person name="Ulvskov P."/>
            <person name="Glockner G."/>
            <person name="Delwiche C.F."/>
            <person name="Petrasek J."/>
            <person name="Van de Peer Y."/>
            <person name="Friml J."/>
            <person name="Beilby M."/>
            <person name="Dolan L."/>
            <person name="Kohara Y."/>
            <person name="Sugano S."/>
            <person name="Fujiyama A."/>
            <person name="Delaux P.-M."/>
            <person name="Quint M."/>
            <person name="TheiBen G."/>
            <person name="Hagemann M."/>
            <person name="Harholt J."/>
            <person name="Dunand C."/>
            <person name="Zachgo S."/>
            <person name="Langdale J."/>
            <person name="Maumus F."/>
            <person name="Straeten D.V.D."/>
            <person name="Gould S.B."/>
            <person name="Rensing S.A."/>
        </authorList>
    </citation>
    <scope>NUCLEOTIDE SEQUENCE [LARGE SCALE GENOMIC DNA]</scope>
    <source>
        <strain evidence="2 3">S276</strain>
    </source>
</reference>
<dbReference type="Gramene" id="GBG76174">
    <property type="protein sequence ID" value="GBG76174"/>
    <property type="gene ID" value="CBR_g21923"/>
</dbReference>
<feature type="compositionally biased region" description="Basic and acidic residues" evidence="1">
    <location>
        <begin position="122"/>
        <end position="132"/>
    </location>
</feature>
<feature type="region of interest" description="Disordered" evidence="1">
    <location>
        <begin position="1"/>
        <end position="146"/>
    </location>
</feature>
<keyword evidence="3" id="KW-1185">Reference proteome</keyword>
<accession>A0A388L1H2</accession>
<dbReference type="Proteomes" id="UP000265515">
    <property type="component" value="Unassembled WGS sequence"/>
</dbReference>
<feature type="compositionally biased region" description="Basic and acidic residues" evidence="1">
    <location>
        <begin position="51"/>
        <end position="79"/>
    </location>
</feature>
<feature type="compositionally biased region" description="Acidic residues" evidence="1">
    <location>
        <begin position="103"/>
        <end position="121"/>
    </location>
</feature>
<proteinExistence type="predicted"/>
<feature type="compositionally biased region" description="Basic and acidic residues" evidence="1">
    <location>
        <begin position="21"/>
        <end position="38"/>
    </location>
</feature>